<dbReference type="Pfam" id="PF09685">
    <property type="entry name" value="MamF_MmsF"/>
    <property type="match status" value="1"/>
</dbReference>
<feature type="transmembrane region" description="Helical" evidence="6">
    <location>
        <begin position="75"/>
        <end position="108"/>
    </location>
</feature>
<evidence type="ECO:0000256" key="4">
    <source>
        <dbReference type="ARBA" id="ARBA00023136"/>
    </source>
</evidence>
<feature type="region of interest" description="Disordered" evidence="5">
    <location>
        <begin position="1"/>
        <end position="21"/>
    </location>
</feature>
<reference evidence="9" key="1">
    <citation type="submission" date="2017-06" db="EMBL/GenBank/DDBJ databases">
        <title>FDA dAtabase for Regulatory Grade micrObial Sequences (FDA-ARGOS): Supporting development and validation of Infectious Disease Dx tests.</title>
        <authorList>
            <person name="Goldberg B."/>
            <person name="Campos J."/>
            <person name="Tallon L."/>
            <person name="Sadzewicz L."/>
            <person name="Sengamalay N."/>
            <person name="Ott S."/>
            <person name="Godinez A."/>
            <person name="Nagaraj S."/>
            <person name="Vavikolanu K."/>
            <person name="Nadendla S."/>
            <person name="George J."/>
            <person name="Geyer C."/>
            <person name="Sichtig H."/>
        </authorList>
    </citation>
    <scope>NUCLEOTIDE SEQUENCE [LARGE SCALE GENOMIC DNA]</scope>
    <source>
        <strain evidence="9">FDAARGOS_285</strain>
    </source>
</reference>
<dbReference type="Proteomes" id="UP000197058">
    <property type="component" value="Chromosome"/>
</dbReference>
<comment type="subcellular location">
    <subcellularLocation>
        <location evidence="1">Membrane</location>
        <topology evidence="1">Multi-pass membrane protein</topology>
    </subcellularLocation>
</comment>
<proteinExistence type="predicted"/>
<dbReference type="KEGG" id="sscu:CEP64_01920"/>
<dbReference type="EMBL" id="JANILD010000006">
    <property type="protein sequence ID" value="MCQ9304411.1"/>
    <property type="molecule type" value="Genomic_DNA"/>
</dbReference>
<evidence type="ECO:0000256" key="2">
    <source>
        <dbReference type="ARBA" id="ARBA00022692"/>
    </source>
</evidence>
<dbReference type="EMBL" id="CP022046">
    <property type="protein sequence ID" value="ASE33398.1"/>
    <property type="molecule type" value="Genomic_DNA"/>
</dbReference>
<feature type="transmembrane region" description="Helical" evidence="6">
    <location>
        <begin position="33"/>
        <end position="55"/>
    </location>
</feature>
<reference evidence="8" key="3">
    <citation type="submission" date="2022-07" db="EMBL/GenBank/DDBJ databases">
        <title>Bacterial species isolated from the porcine tonsil microbiota.</title>
        <authorList>
            <person name="Oliveira I.M.F."/>
        </authorList>
    </citation>
    <scope>NUCLEOTIDE SEQUENCE</scope>
    <source>
        <strain evidence="8">8QC2O2</strain>
    </source>
</reference>
<dbReference type="RefSeq" id="WP_058591191.1">
    <property type="nucleotide sequence ID" value="NZ_CP022046.2"/>
</dbReference>
<organism evidence="7 9">
    <name type="scientific">Mammaliicoccus sciuri</name>
    <name type="common">Staphylococcus sciuri</name>
    <dbReference type="NCBI Taxonomy" id="1296"/>
    <lineage>
        <taxon>Bacteria</taxon>
        <taxon>Bacillati</taxon>
        <taxon>Bacillota</taxon>
        <taxon>Bacilli</taxon>
        <taxon>Bacillales</taxon>
        <taxon>Staphylococcaceae</taxon>
        <taxon>Mammaliicoccus</taxon>
    </lineage>
</organism>
<dbReference type="Proteomes" id="UP001204068">
    <property type="component" value="Unassembled WGS sequence"/>
</dbReference>
<evidence type="ECO:0000313" key="7">
    <source>
        <dbReference type="EMBL" id="ASE33398.1"/>
    </source>
</evidence>
<protein>
    <submittedName>
        <fullName evidence="7">DUF4870 domain-containing protein</fullName>
    </submittedName>
</protein>
<evidence type="ECO:0000256" key="3">
    <source>
        <dbReference type="ARBA" id="ARBA00022989"/>
    </source>
</evidence>
<keyword evidence="3 6" id="KW-1133">Transmembrane helix</keyword>
<dbReference type="AlphaFoldDB" id="A0AAI8GSW2"/>
<evidence type="ECO:0000256" key="6">
    <source>
        <dbReference type="SAM" id="Phobius"/>
    </source>
</evidence>
<evidence type="ECO:0000313" key="8">
    <source>
        <dbReference type="EMBL" id="MCQ9304411.1"/>
    </source>
</evidence>
<dbReference type="InterPro" id="IPR019109">
    <property type="entry name" value="MamF_MmsF"/>
</dbReference>
<name>A0AAI8GSW2_MAMSC</name>
<feature type="compositionally biased region" description="Polar residues" evidence="5">
    <location>
        <begin position="1"/>
        <end position="16"/>
    </location>
</feature>
<evidence type="ECO:0000313" key="9">
    <source>
        <dbReference type="Proteomes" id="UP000197058"/>
    </source>
</evidence>
<accession>A0AAI8GSW2</accession>
<keyword evidence="4 6" id="KW-0472">Membrane</keyword>
<keyword evidence="2 6" id="KW-0812">Transmembrane</keyword>
<evidence type="ECO:0000256" key="1">
    <source>
        <dbReference type="ARBA" id="ARBA00004141"/>
    </source>
</evidence>
<reference evidence="7" key="2">
    <citation type="submission" date="2017-12" db="EMBL/GenBank/DDBJ databases">
        <title>FDA dAtabase for Regulatory Grade micrObial Sequences (FDA-ARGOS): Supporting development and validation of Infectious Disease Dx tests.</title>
        <authorList>
            <person name="Campos J."/>
            <person name="Goldberg B."/>
            <person name="Tallon L."/>
            <person name="Sadzewicz L."/>
            <person name="Sengamalay N."/>
            <person name="Ott S."/>
            <person name="Godinez A."/>
            <person name="Nagaraj S."/>
            <person name="Vavikolanu K."/>
            <person name="Vyas G."/>
            <person name="Nadendla S."/>
            <person name="Aluvathingal J."/>
            <person name="Geyer C."/>
            <person name="Nandy P."/>
            <person name="Hobson J."/>
            <person name="Sichtig H."/>
        </authorList>
    </citation>
    <scope>NUCLEOTIDE SEQUENCE</scope>
    <source>
        <strain evidence="7">FDAARGOS_285</strain>
    </source>
</reference>
<gene>
    <name evidence="7" type="ORF">CEP64_01920</name>
    <name evidence="8" type="ORF">NQ032_12460</name>
</gene>
<evidence type="ECO:0000256" key="5">
    <source>
        <dbReference type="SAM" id="MobiDB-lite"/>
    </source>
</evidence>
<sequence>MSENEQNPFQQTSTHSTYEDVSQHIDTTDDDRLFGMLIYLTSFFASFFAPLIIWLIKRENSPFVDKIGKDYLNFFISYTIWGLVASLLCLILVGFILIPILAILAFVFTVIGAIKAYNGETYLPPLSIRMIK</sequence>